<dbReference type="InterPro" id="IPR043129">
    <property type="entry name" value="ATPase_NBD"/>
</dbReference>
<gene>
    <name evidence="1" type="primary">rhaB_1</name>
    <name evidence="1" type="ORF">NCTC12195_01065</name>
</gene>
<organism evidence="1 2">
    <name type="scientific">Staphylococcus gallinarum</name>
    <dbReference type="NCBI Taxonomy" id="1293"/>
    <lineage>
        <taxon>Bacteria</taxon>
        <taxon>Bacillati</taxon>
        <taxon>Bacillota</taxon>
        <taxon>Bacilli</taxon>
        <taxon>Bacillales</taxon>
        <taxon>Staphylococcaceae</taxon>
        <taxon>Staphylococcus</taxon>
    </lineage>
</organism>
<dbReference type="GO" id="GO:0008993">
    <property type="term" value="F:rhamnulokinase activity"/>
    <property type="evidence" value="ECO:0007669"/>
    <property type="project" value="UniProtKB-EC"/>
</dbReference>
<keyword evidence="1" id="KW-0418">Kinase</keyword>
<sequence length="85" mass="10239">MDSREKNRQNVWDIDYLFEQILMSLNKAKLLGIESCYLSIDTWGVDYIFLDQKGKRLQEVVSYRDSRTNNTMDKVFEKNLKRRNL</sequence>
<dbReference type="STRING" id="1293.SH09_02325"/>
<dbReference type="Proteomes" id="UP000255277">
    <property type="component" value="Unassembled WGS sequence"/>
</dbReference>
<accession>A0A380FCX1</accession>
<reference evidence="1 2" key="1">
    <citation type="submission" date="2018-06" db="EMBL/GenBank/DDBJ databases">
        <authorList>
            <consortium name="Pathogen Informatics"/>
            <person name="Doyle S."/>
        </authorList>
    </citation>
    <scope>NUCLEOTIDE SEQUENCE [LARGE SCALE GENOMIC DNA]</scope>
    <source>
        <strain evidence="1 2">NCTC12195</strain>
    </source>
</reference>
<evidence type="ECO:0000313" key="1">
    <source>
        <dbReference type="EMBL" id="SUM31630.1"/>
    </source>
</evidence>
<dbReference type="EC" id="2.7.1.5" evidence="1"/>
<dbReference type="SUPFAM" id="SSF53067">
    <property type="entry name" value="Actin-like ATPase domain"/>
    <property type="match status" value="1"/>
</dbReference>
<proteinExistence type="predicted"/>
<name>A0A380FCX1_STAGA</name>
<protein>
    <submittedName>
        <fullName evidence="1">Rhamnulokinase</fullName>
        <ecNumber evidence="1">2.7.1.5</ecNumber>
    </submittedName>
</protein>
<keyword evidence="1" id="KW-0808">Transferase</keyword>
<dbReference type="EMBL" id="UHDK01000001">
    <property type="protein sequence ID" value="SUM31630.1"/>
    <property type="molecule type" value="Genomic_DNA"/>
</dbReference>
<evidence type="ECO:0000313" key="2">
    <source>
        <dbReference type="Proteomes" id="UP000255277"/>
    </source>
</evidence>
<dbReference type="Gene3D" id="3.30.420.40">
    <property type="match status" value="1"/>
</dbReference>
<dbReference type="AlphaFoldDB" id="A0A380FCX1"/>